<reference evidence="1 2" key="1">
    <citation type="journal article" date="2022" name="Nat. Ecol. Evol.">
        <title>A masculinizing supergene underlies an exaggerated male reproductive morph in a spider.</title>
        <authorList>
            <person name="Hendrickx F."/>
            <person name="De Corte Z."/>
            <person name="Sonet G."/>
            <person name="Van Belleghem S.M."/>
            <person name="Kostlbacher S."/>
            <person name="Vangestel C."/>
        </authorList>
    </citation>
    <scope>NUCLEOTIDE SEQUENCE [LARGE SCALE GENOMIC DNA]</scope>
    <source>
        <strain evidence="1">W744_W776</strain>
    </source>
</reference>
<protein>
    <recommendedName>
        <fullName evidence="3">F-box domain-containing protein</fullName>
    </recommendedName>
</protein>
<evidence type="ECO:0008006" key="3">
    <source>
        <dbReference type="Google" id="ProtNLM"/>
    </source>
</evidence>
<proteinExistence type="predicted"/>
<accession>A0AAV6TEF4</accession>
<keyword evidence="2" id="KW-1185">Reference proteome</keyword>
<comment type="caution">
    <text evidence="1">The sequence shown here is derived from an EMBL/GenBank/DDBJ whole genome shotgun (WGS) entry which is preliminary data.</text>
</comment>
<dbReference type="EMBL" id="JAFNEN010006181">
    <property type="protein sequence ID" value="KAG8156216.1"/>
    <property type="molecule type" value="Genomic_DNA"/>
</dbReference>
<organism evidence="1 2">
    <name type="scientific">Oedothorax gibbosus</name>
    <dbReference type="NCBI Taxonomy" id="931172"/>
    <lineage>
        <taxon>Eukaryota</taxon>
        <taxon>Metazoa</taxon>
        <taxon>Ecdysozoa</taxon>
        <taxon>Arthropoda</taxon>
        <taxon>Chelicerata</taxon>
        <taxon>Arachnida</taxon>
        <taxon>Araneae</taxon>
        <taxon>Araneomorphae</taxon>
        <taxon>Entelegynae</taxon>
        <taxon>Araneoidea</taxon>
        <taxon>Linyphiidae</taxon>
        <taxon>Erigoninae</taxon>
        <taxon>Oedothorax</taxon>
    </lineage>
</organism>
<evidence type="ECO:0000313" key="1">
    <source>
        <dbReference type="EMBL" id="KAG8156216.1"/>
    </source>
</evidence>
<gene>
    <name evidence="1" type="ORF">JTE90_011126</name>
</gene>
<evidence type="ECO:0000313" key="2">
    <source>
        <dbReference type="Proteomes" id="UP000827092"/>
    </source>
</evidence>
<name>A0AAV6TEF4_9ARAC</name>
<dbReference type="Proteomes" id="UP000827092">
    <property type="component" value="Unassembled WGS sequence"/>
</dbReference>
<sequence length="578" mass="67158">MSRHPLSEPFVSPSQLQMNTESDKDIASLCAIPQEMISYILRFTSFKDKLILAGLQNDILNNALETEVVSFYNHVYRYLPCGKWFRPSETKCYDIRLVPELQALQIDLYSNSNRKRMCFNKKNGIRLVRKCRPLQDGKHVLYFNKSSYHLDDRRAVKKINSVDDTYTHEWNNRRFWKVADYPDRRTASALLFEENGHITGNQVRIAMDPATPTTAADFMTRLQSGDFDRFFGRFGNNTHNARTISYRSFYNGVPTAVNNINIVNFTVSVQHTANLDSDEESDEDWEEIIYAVEDFKKTPLKRSQISSLPFATKNEIQEQKHLNCTVKCYTTMNGTLYRQLVIDLLYRRKYPILKDFVVVSVFYKQIPVALSADQTCHTFDRRIHDPLHEWKSRQQMSTLSYMVDHDPLFYIHEIDQLDTHALPRQCRNVKINRSMVDALRNECSDSFEEELYHFITLLNFNVPKLAPLLGFDVMTCTRILPQNIRLYAYDYDEINIPCTPVGVSLEKSFGPVESGVIPVRVLRGRLAPCTSASRILSLNNDHEAELQVKTPYTWHFDTLHRTVFPLAFNPLENPILVL</sequence>
<dbReference type="AlphaFoldDB" id="A0AAV6TEF4"/>